<accession>A0A0J9EPY9</accession>
<proteinExistence type="predicted"/>
<dbReference type="AlphaFoldDB" id="A0A0J9EPY9"/>
<feature type="non-terminal residue" evidence="1">
    <location>
        <position position="1"/>
    </location>
</feature>
<feature type="non-terminal residue" evidence="1">
    <location>
        <position position="210"/>
    </location>
</feature>
<evidence type="ECO:0000313" key="1">
    <source>
        <dbReference type="EMBL" id="KMW68373.1"/>
    </source>
</evidence>
<dbReference type="EMBL" id="GG749471">
    <property type="protein sequence ID" value="KMW68373.1"/>
    <property type="molecule type" value="Genomic_DNA"/>
</dbReference>
<gene>
    <name evidence="1" type="ORF">BDDG_12784</name>
</gene>
<protein>
    <submittedName>
        <fullName evidence="1">Uncharacterized protein</fullName>
    </submittedName>
</protein>
<sequence>SSHVTRSAFINNSELNVKSLIKNLENVIMKKLSVLYITESSVFSLTSSVTSFSATSLSVSFSATSQSSTLVSVSGSPALTTSVPVTLTFTTSGFTVSAFITSSPCFKKMLYRLNELYLSRIIYLLNSIEIINICVFRNRNTDITLFYTHKHETYISFTSMSEIILIEDDNIIKTILFYSQASSVTFSSFSAEKIVHISDYKHSVLNDSHH</sequence>
<name>A0A0J9EPY9_AJEDA</name>
<organism evidence="1">
    <name type="scientific">Ajellomyces dermatitidis (strain ATCC 18188 / CBS 674.68)</name>
    <name type="common">Blastomyces dermatitidis</name>
    <dbReference type="NCBI Taxonomy" id="653446"/>
    <lineage>
        <taxon>Eukaryota</taxon>
        <taxon>Fungi</taxon>
        <taxon>Dikarya</taxon>
        <taxon>Ascomycota</taxon>
        <taxon>Pezizomycotina</taxon>
        <taxon>Eurotiomycetes</taxon>
        <taxon>Eurotiomycetidae</taxon>
        <taxon>Onygenales</taxon>
        <taxon>Ajellomycetaceae</taxon>
        <taxon>Blastomyces</taxon>
    </lineage>
</organism>
<reference evidence="1" key="1">
    <citation type="submission" date="2010-03" db="EMBL/GenBank/DDBJ databases">
        <title>Annotation of Blastomyces dermatitidis strain ATCC 18188.</title>
        <authorList>
            <consortium name="The Broad Institute Genome Sequencing Platform"/>
            <consortium name="Broad Institute Genome Sequencing Center for Infectious Disease."/>
            <person name="Cuomo C."/>
            <person name="Klein B."/>
            <person name="Sullivan T."/>
            <person name="Heitman J."/>
            <person name="Young S."/>
            <person name="Zeng Q."/>
            <person name="Gargeya S."/>
            <person name="Alvarado L."/>
            <person name="Berlin A.M."/>
            <person name="Chapman S.B."/>
            <person name="Chen Z."/>
            <person name="Freedman E."/>
            <person name="Gellesch M."/>
            <person name="Goldberg J."/>
            <person name="Griggs A."/>
            <person name="Gujja S."/>
            <person name="Heilman E."/>
            <person name="Heiman D."/>
            <person name="Howarth C."/>
            <person name="Mehta T."/>
            <person name="Neiman D."/>
            <person name="Pearson M."/>
            <person name="Roberts A."/>
            <person name="Saif S."/>
            <person name="Shea T."/>
            <person name="Shenoy N."/>
            <person name="Sisk P."/>
            <person name="Stolte C."/>
            <person name="Sykes S."/>
            <person name="White J."/>
            <person name="Yandava C."/>
            <person name="Haas B."/>
            <person name="Nusbaum C."/>
            <person name="Birren B."/>
        </authorList>
    </citation>
    <scope>NUCLEOTIDE SEQUENCE</scope>
    <source>
        <strain evidence="1">ATCC 18188</strain>
    </source>
</reference>
<dbReference type="Proteomes" id="UP000007802">
    <property type="component" value="Unassembled WGS sequence"/>
</dbReference>